<dbReference type="RefSeq" id="WP_004368266.1">
    <property type="nucleotide sequence ID" value="NZ_AMXF01000137.1"/>
</dbReference>
<feature type="compositionally biased region" description="Basic and acidic residues" evidence="7">
    <location>
        <begin position="446"/>
        <end position="460"/>
    </location>
</feature>
<dbReference type="GO" id="GO:0016020">
    <property type="term" value="C:membrane"/>
    <property type="evidence" value="ECO:0007669"/>
    <property type="project" value="UniProtKB-SubCell"/>
</dbReference>
<evidence type="ECO:0000256" key="1">
    <source>
        <dbReference type="ARBA" id="ARBA00004167"/>
    </source>
</evidence>
<evidence type="ECO:0000256" key="5">
    <source>
        <dbReference type="ARBA" id="ARBA00023136"/>
    </source>
</evidence>
<keyword evidence="5" id="KW-0472">Membrane</keyword>
<dbReference type="AlphaFoldDB" id="N6YWY7"/>
<dbReference type="InterPro" id="IPR020980">
    <property type="entry name" value="Membrane_HflK_N"/>
</dbReference>
<dbReference type="CDD" id="cd03404">
    <property type="entry name" value="SPFH_HflK"/>
    <property type="match status" value="1"/>
</dbReference>
<evidence type="ECO:0000259" key="8">
    <source>
        <dbReference type="SMART" id="SM00244"/>
    </source>
</evidence>
<feature type="compositionally biased region" description="Basic and acidic residues" evidence="7">
    <location>
        <begin position="14"/>
        <end position="61"/>
    </location>
</feature>
<dbReference type="InterPro" id="IPR036013">
    <property type="entry name" value="Band_7/SPFH_dom_sf"/>
</dbReference>
<dbReference type="NCBIfam" id="TIGR01933">
    <property type="entry name" value="hflK"/>
    <property type="match status" value="1"/>
</dbReference>
<dbReference type="OrthoDB" id="9779595at2"/>
<comment type="subcellular location">
    <subcellularLocation>
        <location evidence="1">Membrane</location>
        <topology evidence="1">Single-pass membrane protein</topology>
    </subcellularLocation>
</comment>
<evidence type="ECO:0000256" key="6">
    <source>
        <dbReference type="RuleBase" id="RU364113"/>
    </source>
</evidence>
<evidence type="ECO:0000313" key="9">
    <source>
        <dbReference type="EMBL" id="ENO96105.1"/>
    </source>
</evidence>
<proteinExistence type="inferred from homology"/>
<evidence type="ECO:0000256" key="7">
    <source>
        <dbReference type="SAM" id="MobiDB-lite"/>
    </source>
</evidence>
<dbReference type="PANTHER" id="PTHR43327">
    <property type="entry name" value="STOMATIN-LIKE PROTEIN 2, MITOCHONDRIAL"/>
    <property type="match status" value="1"/>
</dbReference>
<protein>
    <recommendedName>
        <fullName evidence="6">Protein HflK</fullName>
    </recommendedName>
</protein>
<evidence type="ECO:0000256" key="3">
    <source>
        <dbReference type="ARBA" id="ARBA00022692"/>
    </source>
</evidence>
<feature type="region of interest" description="Disordered" evidence="7">
    <location>
        <begin position="417"/>
        <end position="460"/>
    </location>
</feature>
<name>N6YWY7_9RHOO</name>
<dbReference type="InterPro" id="IPR010201">
    <property type="entry name" value="HflK"/>
</dbReference>
<feature type="region of interest" description="Disordered" evidence="7">
    <location>
        <begin position="1"/>
        <end position="71"/>
    </location>
</feature>
<evidence type="ECO:0000256" key="4">
    <source>
        <dbReference type="ARBA" id="ARBA00022989"/>
    </source>
</evidence>
<feature type="compositionally biased region" description="Low complexity" evidence="7">
    <location>
        <begin position="432"/>
        <end position="442"/>
    </location>
</feature>
<reference evidence="9 10" key="1">
    <citation type="submission" date="2012-09" db="EMBL/GenBank/DDBJ databases">
        <title>Draft Genome Sequences of 6 Strains from Genus Thauera.</title>
        <authorList>
            <person name="Liu B."/>
            <person name="Shapleigh J.P."/>
            <person name="Frostegard A.H."/>
        </authorList>
    </citation>
    <scope>NUCLEOTIDE SEQUENCE [LARGE SCALE GENOMIC DNA]</scope>
    <source>
        <strain evidence="9 10">B4P</strain>
    </source>
</reference>
<comment type="function">
    <text evidence="6">HflC and HflK could encode or regulate a protease.</text>
</comment>
<feature type="compositionally biased region" description="Gly residues" evidence="7">
    <location>
        <begin position="84"/>
        <end position="106"/>
    </location>
</feature>
<dbReference type="InterPro" id="IPR001107">
    <property type="entry name" value="Band_7"/>
</dbReference>
<comment type="subunit">
    <text evidence="6">HflC and HflK may interact to form a multimeric complex.</text>
</comment>
<dbReference type="InterPro" id="IPR050710">
    <property type="entry name" value="Band7/mec-2_domain"/>
</dbReference>
<comment type="similarity">
    <text evidence="2 6">Belongs to the band 7/mec-2 family. HflK subfamily.</text>
</comment>
<dbReference type="Pfam" id="PF12221">
    <property type="entry name" value="HflK_N"/>
    <property type="match status" value="1"/>
</dbReference>
<keyword evidence="4" id="KW-1133">Transmembrane helix</keyword>
<evidence type="ECO:0000256" key="2">
    <source>
        <dbReference type="ARBA" id="ARBA00006971"/>
    </source>
</evidence>
<accession>N6YWY7</accession>
<keyword evidence="3" id="KW-0812">Transmembrane</keyword>
<dbReference type="EMBL" id="AMXF01000137">
    <property type="protein sequence ID" value="ENO96105.1"/>
    <property type="molecule type" value="Genomic_DNA"/>
</dbReference>
<feature type="region of interest" description="Disordered" evidence="7">
    <location>
        <begin position="84"/>
        <end position="108"/>
    </location>
</feature>
<dbReference type="Gene3D" id="3.30.479.30">
    <property type="entry name" value="Band 7 domain"/>
    <property type="match status" value="1"/>
</dbReference>
<comment type="caution">
    <text evidence="9">The sequence shown here is derived from an EMBL/GenBank/DDBJ whole genome shotgun (WGS) entry which is preliminary data.</text>
</comment>
<dbReference type="PANTHER" id="PTHR43327:SF2">
    <property type="entry name" value="MODULATOR OF FTSH PROTEASE HFLK"/>
    <property type="match status" value="1"/>
</dbReference>
<dbReference type="SUPFAM" id="SSF117892">
    <property type="entry name" value="Band 7/SPFH domain"/>
    <property type="match status" value="1"/>
</dbReference>
<evidence type="ECO:0000313" key="10">
    <source>
        <dbReference type="Proteomes" id="UP000013047"/>
    </source>
</evidence>
<dbReference type="SMART" id="SM00244">
    <property type="entry name" value="PHB"/>
    <property type="match status" value="1"/>
</dbReference>
<dbReference type="Proteomes" id="UP000013047">
    <property type="component" value="Unassembled WGS sequence"/>
</dbReference>
<gene>
    <name evidence="9" type="ORF">C667_15619</name>
</gene>
<keyword evidence="10" id="KW-1185">Reference proteome</keyword>
<organism evidence="9 10">
    <name type="scientific">Thauera phenylacetica B4P</name>
    <dbReference type="NCBI Taxonomy" id="1234382"/>
    <lineage>
        <taxon>Bacteria</taxon>
        <taxon>Pseudomonadati</taxon>
        <taxon>Pseudomonadota</taxon>
        <taxon>Betaproteobacteria</taxon>
        <taxon>Rhodocyclales</taxon>
        <taxon>Zoogloeaceae</taxon>
        <taxon>Thauera</taxon>
    </lineage>
</organism>
<feature type="domain" description="Band 7" evidence="8">
    <location>
        <begin position="136"/>
        <end position="309"/>
    </location>
</feature>
<sequence>MSLNDPRWGGQGGGDREDGNRGDDNRNGDNRNGDNRNGDNRNGDNRNGDNRNGDLRGDRNRGGNQGPPDLEEVWRDFNQRLSGMFGGKRSGRGSGFGGGNGGGGGNRPELPGFSFKQFRGGFGVLAALALVVWLASGLYTVDANQRAVVLRLGEYVATTEPGLRWRLPAPFETHEIVDLTGVRTVEVGYRGSERNKVLRESLMLTDDENIINIQFAVQYVLNSPENYIFNNRFPDEAVAQAAETAMREIVGKSRMDFVLYEGREEIATTAHELMQRILDRYETGIQVSRVTMQNAQPPEQVQAAFDDAVKAGQDRERQKNEGEAYANDVVPRARGTASRLVEEANAYRERVVANAEGEASRFNQVFTEYSRAPEVTRERLYLDTMQQVMSSTSKVMIDAKGNGNLLMLPLDKLMQQTGAKPAAAPPPDSQSAAGLAANAPVPAFDPRNREGMFSRERGVR</sequence>
<dbReference type="Pfam" id="PF01145">
    <property type="entry name" value="Band_7"/>
    <property type="match status" value="1"/>
</dbReference>